<dbReference type="PANTHER" id="PTHR12722">
    <property type="entry name" value="XAP-5 PROTEIN-RELATED"/>
    <property type="match status" value="1"/>
</dbReference>
<name>A0A0M0JK66_9EUKA</name>
<feature type="region of interest" description="Disordered" evidence="1">
    <location>
        <begin position="89"/>
        <end position="172"/>
    </location>
</feature>
<dbReference type="GO" id="GO:0005634">
    <property type="term" value="C:nucleus"/>
    <property type="evidence" value="ECO:0007669"/>
    <property type="project" value="InterPro"/>
</dbReference>
<dbReference type="AlphaFoldDB" id="A0A0M0JK66"/>
<keyword evidence="3" id="KW-1185">Reference proteome</keyword>
<dbReference type="Proteomes" id="UP000037460">
    <property type="component" value="Unassembled WGS sequence"/>
</dbReference>
<dbReference type="InterPro" id="IPR007005">
    <property type="entry name" value="XAP5"/>
</dbReference>
<sequence>MAGQPLGGYVGSEKAAAIRHLEKKRDALFEQSAEERRRLESETAAYRLKGTADKFSSASNAADVSLQQATVGLVSKSDFARIRERIEGGASAAAADANPSTAATPTEAAEKKKKAHQGVLSFAFEEDGDDADGGSAVALPPPKKPKPAVAASAEADATAVAQTAPSPPHDRR</sequence>
<proteinExistence type="predicted"/>
<dbReference type="PANTHER" id="PTHR12722:SF0">
    <property type="entry name" value="PROTEIN FAM50A"/>
    <property type="match status" value="1"/>
</dbReference>
<protein>
    <submittedName>
        <fullName evidence="2">Uncharacterized protein</fullName>
    </submittedName>
</protein>
<organism evidence="2 3">
    <name type="scientific">Chrysochromulina tobinii</name>
    <dbReference type="NCBI Taxonomy" id="1460289"/>
    <lineage>
        <taxon>Eukaryota</taxon>
        <taxon>Haptista</taxon>
        <taxon>Haptophyta</taxon>
        <taxon>Prymnesiophyceae</taxon>
        <taxon>Prymnesiales</taxon>
        <taxon>Chrysochromulinaceae</taxon>
        <taxon>Chrysochromulina</taxon>
    </lineage>
</organism>
<comment type="caution">
    <text evidence="2">The sequence shown here is derived from an EMBL/GenBank/DDBJ whole genome shotgun (WGS) entry which is preliminary data.</text>
</comment>
<dbReference type="EMBL" id="JWZX01002812">
    <property type="protein sequence ID" value="KOO26737.1"/>
    <property type="molecule type" value="Genomic_DNA"/>
</dbReference>
<evidence type="ECO:0000256" key="1">
    <source>
        <dbReference type="SAM" id="MobiDB-lite"/>
    </source>
</evidence>
<reference evidence="3" key="1">
    <citation type="journal article" date="2015" name="PLoS Genet.">
        <title>Genome Sequence and Transcriptome Analyses of Chrysochromulina tobin: Metabolic Tools for Enhanced Algal Fitness in the Prominent Order Prymnesiales (Haptophyceae).</title>
        <authorList>
            <person name="Hovde B.T."/>
            <person name="Deodato C.R."/>
            <person name="Hunsperger H.M."/>
            <person name="Ryken S.A."/>
            <person name="Yost W."/>
            <person name="Jha R.K."/>
            <person name="Patterson J."/>
            <person name="Monnat R.J. Jr."/>
            <person name="Barlow S.B."/>
            <person name="Starkenburg S.R."/>
            <person name="Cattolico R.A."/>
        </authorList>
    </citation>
    <scope>NUCLEOTIDE SEQUENCE</scope>
    <source>
        <strain evidence="3">CCMP291</strain>
    </source>
</reference>
<feature type="compositionally biased region" description="Low complexity" evidence="1">
    <location>
        <begin position="90"/>
        <end position="107"/>
    </location>
</feature>
<evidence type="ECO:0000313" key="3">
    <source>
        <dbReference type="Proteomes" id="UP000037460"/>
    </source>
</evidence>
<gene>
    <name evidence="2" type="ORF">Ctob_012293</name>
</gene>
<dbReference type="GO" id="GO:0006325">
    <property type="term" value="P:chromatin organization"/>
    <property type="evidence" value="ECO:0007669"/>
    <property type="project" value="TreeGrafter"/>
</dbReference>
<evidence type="ECO:0000313" key="2">
    <source>
        <dbReference type="EMBL" id="KOO26737.1"/>
    </source>
</evidence>
<feature type="compositionally biased region" description="Low complexity" evidence="1">
    <location>
        <begin position="147"/>
        <end position="164"/>
    </location>
</feature>
<accession>A0A0M0JK66</accession>